<dbReference type="AlphaFoldDB" id="A0A0A9AQ68"/>
<organism evidence="1">
    <name type="scientific">Arundo donax</name>
    <name type="common">Giant reed</name>
    <name type="synonym">Donax arundinaceus</name>
    <dbReference type="NCBI Taxonomy" id="35708"/>
    <lineage>
        <taxon>Eukaryota</taxon>
        <taxon>Viridiplantae</taxon>
        <taxon>Streptophyta</taxon>
        <taxon>Embryophyta</taxon>
        <taxon>Tracheophyta</taxon>
        <taxon>Spermatophyta</taxon>
        <taxon>Magnoliopsida</taxon>
        <taxon>Liliopsida</taxon>
        <taxon>Poales</taxon>
        <taxon>Poaceae</taxon>
        <taxon>PACMAD clade</taxon>
        <taxon>Arundinoideae</taxon>
        <taxon>Arundineae</taxon>
        <taxon>Arundo</taxon>
    </lineage>
</organism>
<protein>
    <submittedName>
        <fullName evidence="1">Uncharacterized protein</fullName>
    </submittedName>
</protein>
<dbReference type="EMBL" id="GBRH01244619">
    <property type="protein sequence ID" value="JAD53276.1"/>
    <property type="molecule type" value="Transcribed_RNA"/>
</dbReference>
<accession>A0A0A9AQ68</accession>
<proteinExistence type="predicted"/>
<evidence type="ECO:0000313" key="1">
    <source>
        <dbReference type="EMBL" id="JAD53276.1"/>
    </source>
</evidence>
<name>A0A0A9AQ68_ARUDO</name>
<sequence length="21" mass="2503">MQLTLHIVLYQLDLVDPKLHL</sequence>
<reference evidence="1" key="1">
    <citation type="submission" date="2014-09" db="EMBL/GenBank/DDBJ databases">
        <authorList>
            <person name="Magalhaes I.L.F."/>
            <person name="Oliveira U."/>
            <person name="Santos F.R."/>
            <person name="Vidigal T.H.D.A."/>
            <person name="Brescovit A.D."/>
            <person name="Santos A.J."/>
        </authorList>
    </citation>
    <scope>NUCLEOTIDE SEQUENCE</scope>
    <source>
        <tissue evidence="1">Shoot tissue taken approximately 20 cm above the soil surface</tissue>
    </source>
</reference>
<reference evidence="1" key="2">
    <citation type="journal article" date="2015" name="Data Brief">
        <title>Shoot transcriptome of the giant reed, Arundo donax.</title>
        <authorList>
            <person name="Barrero R.A."/>
            <person name="Guerrero F.D."/>
            <person name="Moolhuijzen P."/>
            <person name="Goolsby J.A."/>
            <person name="Tidwell J."/>
            <person name="Bellgard S.E."/>
            <person name="Bellgard M.I."/>
        </authorList>
    </citation>
    <scope>NUCLEOTIDE SEQUENCE</scope>
    <source>
        <tissue evidence="1">Shoot tissue taken approximately 20 cm above the soil surface</tissue>
    </source>
</reference>